<dbReference type="EMBL" id="CP041614">
    <property type="protein sequence ID" value="QDO83667.1"/>
    <property type="molecule type" value="Genomic_DNA"/>
</dbReference>
<evidence type="ECO:0000313" key="2">
    <source>
        <dbReference type="Proteomes" id="UP000315947"/>
    </source>
</evidence>
<name>A0ABX5WX46_9GAMM</name>
<accession>A0ABX5WX46</accession>
<organism evidence="1 2">
    <name type="scientific">Shewanella psychropiezotolerans</name>
    <dbReference type="NCBI Taxonomy" id="2593655"/>
    <lineage>
        <taxon>Bacteria</taxon>
        <taxon>Pseudomonadati</taxon>
        <taxon>Pseudomonadota</taxon>
        <taxon>Gammaproteobacteria</taxon>
        <taxon>Alteromonadales</taxon>
        <taxon>Shewanellaceae</taxon>
        <taxon>Shewanella</taxon>
    </lineage>
</organism>
<protein>
    <submittedName>
        <fullName evidence="1">Uncharacterized protein</fullName>
    </submittedName>
</protein>
<gene>
    <name evidence="1" type="ORF">FM037_11025</name>
</gene>
<reference evidence="1 2" key="1">
    <citation type="submission" date="2019-07" db="EMBL/GenBank/DDBJ databases">
        <title>Shewanella sp. YLB-06 whole genomic sequence.</title>
        <authorList>
            <person name="Yu L."/>
        </authorList>
    </citation>
    <scope>NUCLEOTIDE SEQUENCE [LARGE SCALE GENOMIC DNA]</scope>
    <source>
        <strain evidence="1 2">YLB-06</strain>
    </source>
</reference>
<proteinExistence type="predicted"/>
<evidence type="ECO:0000313" key="1">
    <source>
        <dbReference type="EMBL" id="QDO83667.1"/>
    </source>
</evidence>
<sequence>MLLRTLTHQHRQYRLRLVAYGFLQTSPLASDALAIRIIFPSDGAILPFFRQTGLPTSQGKHKMLPFGEQRLKAKH</sequence>
<dbReference type="Proteomes" id="UP000315947">
    <property type="component" value="Chromosome"/>
</dbReference>
<keyword evidence="2" id="KW-1185">Reference proteome</keyword>